<dbReference type="Pfam" id="PF12694">
    <property type="entry name" value="cpYpsA"/>
    <property type="match status" value="1"/>
</dbReference>
<proteinExistence type="predicted"/>
<accession>A0A0F9GV28</accession>
<name>A0A0F9GV28_9ZZZZ</name>
<dbReference type="InterPro" id="IPR024755">
    <property type="entry name" value="cpYpsA"/>
</dbReference>
<protein>
    <submittedName>
        <fullName evidence="1">Uncharacterized protein</fullName>
    </submittedName>
</protein>
<evidence type="ECO:0000313" key="1">
    <source>
        <dbReference type="EMBL" id="KKL73215.1"/>
    </source>
</evidence>
<gene>
    <name evidence="1" type="ORF">LCGC14_2077100</name>
</gene>
<organism evidence="1">
    <name type="scientific">marine sediment metagenome</name>
    <dbReference type="NCBI Taxonomy" id="412755"/>
    <lineage>
        <taxon>unclassified sequences</taxon>
        <taxon>metagenomes</taxon>
        <taxon>ecological metagenomes</taxon>
    </lineage>
</organism>
<feature type="non-terminal residue" evidence="1">
    <location>
        <position position="1"/>
    </location>
</feature>
<comment type="caution">
    <text evidence="1">The sequence shown here is derived from an EMBL/GenBank/DDBJ whole genome shotgun (WGS) entry which is preliminary data.</text>
</comment>
<dbReference type="EMBL" id="LAZR01025029">
    <property type="protein sequence ID" value="KKL73215.1"/>
    <property type="molecule type" value="Genomic_DNA"/>
</dbReference>
<dbReference type="Gene3D" id="3.40.50.450">
    <property type="match status" value="1"/>
</dbReference>
<sequence length="43" mass="4902">LVKWIKRNNIEILNVAGNRESKNEGITMYTEAVVSRLLKALSE</sequence>
<reference evidence="1" key="1">
    <citation type="journal article" date="2015" name="Nature">
        <title>Complex archaea that bridge the gap between prokaryotes and eukaryotes.</title>
        <authorList>
            <person name="Spang A."/>
            <person name="Saw J.H."/>
            <person name="Jorgensen S.L."/>
            <person name="Zaremba-Niedzwiedzka K."/>
            <person name="Martijn J."/>
            <person name="Lind A.E."/>
            <person name="van Eijk R."/>
            <person name="Schleper C."/>
            <person name="Guy L."/>
            <person name="Ettema T.J."/>
        </authorList>
    </citation>
    <scope>NUCLEOTIDE SEQUENCE</scope>
</reference>
<dbReference type="AlphaFoldDB" id="A0A0F9GV28"/>